<dbReference type="SUPFAM" id="SSF53955">
    <property type="entry name" value="Lysozyme-like"/>
    <property type="match status" value="1"/>
</dbReference>
<organism evidence="1 2">
    <name type="scientific">Streptomyces himalayensis subsp. himalayensis</name>
    <dbReference type="NCBI Taxonomy" id="2756131"/>
    <lineage>
        <taxon>Bacteria</taxon>
        <taxon>Bacillati</taxon>
        <taxon>Actinomycetota</taxon>
        <taxon>Actinomycetes</taxon>
        <taxon>Kitasatosporales</taxon>
        <taxon>Streptomycetaceae</taxon>
        <taxon>Streptomyces</taxon>
        <taxon>Streptomyces himalayensis</taxon>
    </lineage>
</organism>
<evidence type="ECO:0008006" key="3">
    <source>
        <dbReference type="Google" id="ProtNLM"/>
    </source>
</evidence>
<dbReference type="RefSeq" id="WP_181662352.1">
    <property type="nucleotide sequence ID" value="NZ_JACEHE010000046.1"/>
</dbReference>
<proteinExistence type="predicted"/>
<accession>A0A7W0DVE8</accession>
<reference evidence="1 2" key="1">
    <citation type="submission" date="2020-07" db="EMBL/GenBank/DDBJ databases">
        <title>Streptomyces isolated from Indian soil.</title>
        <authorList>
            <person name="Mandal S."/>
            <person name="Maiti P.K."/>
        </authorList>
    </citation>
    <scope>NUCLEOTIDE SEQUENCE [LARGE SCALE GENOMIC DNA]</scope>
    <source>
        <strain evidence="1 2">PSKA28</strain>
    </source>
</reference>
<dbReference type="Proteomes" id="UP000545761">
    <property type="component" value="Unassembled WGS sequence"/>
</dbReference>
<sequence length="434" mass="47459">MADPGFEAFLWSLTQQESGGNYSAVGPPTPYGRAYGRYQVLAPNVGPWTAKYYGKRLTPQQFLNNKAAQDAVVRGVLGGYYKKYGARGAAAMWYSGQSNPNKTYGNPPVYKYVNSVMARAGSYSGQSTGGGGYTSGGPVKVALDKDELAEQYGLSSALINSSKELKSLFNQAVSGGWSAAKFQAKLKNSKWWKTQSSSLRKYITTKFTDPATHKQKWAQAQYKVNQLAVAVGLGSQIKSGKSSKLLKSAIYNSLALGWSDERIKDWLGTKATLHDGIMWGEAGEAFDKFHELAYLNGMKYSQDWYKKNAVAVVSGKTTLETEEAKIRAQAAARYGAYKDQILAGQNVMDLAAPYIKSLSTLLELPETDVDLFDKHVAKAMTSKPASGTAAGTQMPLWEFENAVRADPLWRKTNNARESMMSVARQVAKDFGLAY</sequence>
<protein>
    <recommendedName>
        <fullName evidence="3">Transglycosylase SLT domain-containing protein</fullName>
    </recommendedName>
</protein>
<dbReference type="EMBL" id="JACEHE010000046">
    <property type="protein sequence ID" value="MBA2951433.1"/>
    <property type="molecule type" value="Genomic_DNA"/>
</dbReference>
<comment type="caution">
    <text evidence="1">The sequence shown here is derived from an EMBL/GenBank/DDBJ whole genome shotgun (WGS) entry which is preliminary data.</text>
</comment>
<gene>
    <name evidence="1" type="ORF">H1D24_38230</name>
</gene>
<evidence type="ECO:0000313" key="1">
    <source>
        <dbReference type="EMBL" id="MBA2951433.1"/>
    </source>
</evidence>
<evidence type="ECO:0000313" key="2">
    <source>
        <dbReference type="Proteomes" id="UP000545761"/>
    </source>
</evidence>
<dbReference type="AlphaFoldDB" id="A0A7W0DVE8"/>
<name>A0A7W0DVE8_9ACTN</name>
<dbReference type="InterPro" id="IPR023346">
    <property type="entry name" value="Lysozyme-like_dom_sf"/>
</dbReference>